<evidence type="ECO:0000313" key="1">
    <source>
        <dbReference type="EMBL" id="SYV92346.1"/>
    </source>
</evidence>
<accession>A0A3B0PLH3</accession>
<name>A0A3B0PLH3_MYCSY</name>
<keyword evidence="1" id="KW-0067">ATP-binding</keyword>
<gene>
    <name evidence="1" type="ORF">NCTC10124_00063</name>
</gene>
<organism evidence="1 2">
    <name type="scientific">Mycoplasmopsis synoviae</name>
    <name type="common">Mycoplasma synoviae</name>
    <dbReference type="NCBI Taxonomy" id="2109"/>
    <lineage>
        <taxon>Bacteria</taxon>
        <taxon>Bacillati</taxon>
        <taxon>Mycoplasmatota</taxon>
        <taxon>Mycoplasmoidales</taxon>
        <taxon>Metamycoplasmataceae</taxon>
        <taxon>Mycoplasmopsis</taxon>
    </lineage>
</organism>
<keyword evidence="1" id="KW-0547">Nucleotide-binding</keyword>
<dbReference type="AlphaFoldDB" id="A0A3B0PLH3"/>
<reference evidence="2" key="1">
    <citation type="submission" date="2018-06" db="EMBL/GenBank/DDBJ databases">
        <authorList>
            <consortium name="Pathogen Informatics"/>
        </authorList>
    </citation>
    <scope>NUCLEOTIDE SEQUENCE [LARGE SCALE GENOMIC DNA]</scope>
    <source>
        <strain evidence="2">NCTC10124</strain>
    </source>
</reference>
<dbReference type="Proteomes" id="UP000259328">
    <property type="component" value="Chromosome"/>
</dbReference>
<sequence length="83" mass="9754">MEYLENFDVTLILISHDAGEIRRIADRIIVLRDGKVFNELKDIKSKFKNDDEIEEVLKENIEDIAATNLNKSNTFLNFKRKNK</sequence>
<dbReference type="Gene3D" id="3.40.50.300">
    <property type="entry name" value="P-loop containing nucleotide triphosphate hydrolases"/>
    <property type="match status" value="1"/>
</dbReference>
<protein>
    <submittedName>
        <fullName evidence="1">ABC transporter ATP-binding protein</fullName>
    </submittedName>
</protein>
<proteinExistence type="predicted"/>
<dbReference type="GO" id="GO:0005524">
    <property type="term" value="F:ATP binding"/>
    <property type="evidence" value="ECO:0007669"/>
    <property type="project" value="UniProtKB-KW"/>
</dbReference>
<dbReference type="EMBL" id="LS991953">
    <property type="protein sequence ID" value="SYV92346.1"/>
    <property type="molecule type" value="Genomic_DNA"/>
</dbReference>
<dbReference type="SUPFAM" id="SSF52540">
    <property type="entry name" value="P-loop containing nucleoside triphosphate hydrolases"/>
    <property type="match status" value="1"/>
</dbReference>
<dbReference type="InterPro" id="IPR027417">
    <property type="entry name" value="P-loop_NTPase"/>
</dbReference>
<evidence type="ECO:0000313" key="2">
    <source>
        <dbReference type="Proteomes" id="UP000259328"/>
    </source>
</evidence>